<dbReference type="eggNOG" id="KOG1558">
    <property type="taxonomic scope" value="Eukaryota"/>
</dbReference>
<reference evidence="8" key="3">
    <citation type="submission" date="2015-06" db="UniProtKB">
        <authorList>
            <consortium name="EnsemblProtists"/>
        </authorList>
    </citation>
    <scope>IDENTIFICATION</scope>
</reference>
<feature type="transmembrane region" description="Helical" evidence="5">
    <location>
        <begin position="224"/>
        <end position="246"/>
    </location>
</feature>
<dbReference type="GO" id="GO:0005385">
    <property type="term" value="F:zinc ion transmembrane transporter activity"/>
    <property type="evidence" value="ECO:0007669"/>
    <property type="project" value="TreeGrafter"/>
</dbReference>
<dbReference type="EnsemblProtists" id="EKX35824">
    <property type="protein sequence ID" value="EKX35824"/>
    <property type="gene ID" value="GUITHDRAFT_117974"/>
</dbReference>
<protein>
    <submittedName>
        <fullName evidence="7 8">Uncharacterized protein</fullName>
    </submittedName>
</protein>
<feature type="transmembrane region" description="Helical" evidence="5">
    <location>
        <begin position="194"/>
        <end position="218"/>
    </location>
</feature>
<evidence type="ECO:0000256" key="3">
    <source>
        <dbReference type="ARBA" id="ARBA00022989"/>
    </source>
</evidence>
<keyword evidence="9" id="KW-1185">Reference proteome</keyword>
<accession>L1IIU2</accession>
<feature type="transmembrane region" description="Helical" evidence="5">
    <location>
        <begin position="258"/>
        <end position="276"/>
    </location>
</feature>
<dbReference type="PANTHER" id="PTHR11040:SF140">
    <property type="entry name" value="ZRT (ZRT), IRT- (IRT-) LIKE PROTEIN TRANSPORTER"/>
    <property type="match status" value="1"/>
</dbReference>
<evidence type="ECO:0000313" key="7">
    <source>
        <dbReference type="EMBL" id="EKX35824.1"/>
    </source>
</evidence>
<dbReference type="HOGENOM" id="CLU_814941_0_0_1"/>
<keyword evidence="2 5" id="KW-0812">Transmembrane</keyword>
<evidence type="ECO:0000256" key="2">
    <source>
        <dbReference type="ARBA" id="ARBA00022692"/>
    </source>
</evidence>
<dbReference type="GeneID" id="17292584"/>
<organism evidence="7">
    <name type="scientific">Guillardia theta (strain CCMP2712)</name>
    <name type="common">Cryptophyte</name>
    <dbReference type="NCBI Taxonomy" id="905079"/>
    <lineage>
        <taxon>Eukaryota</taxon>
        <taxon>Cryptophyceae</taxon>
        <taxon>Pyrenomonadales</taxon>
        <taxon>Geminigeraceae</taxon>
        <taxon>Guillardia</taxon>
    </lineage>
</organism>
<keyword evidence="3 5" id="KW-1133">Transmembrane helix</keyword>
<dbReference type="InterPro" id="IPR003689">
    <property type="entry name" value="ZIP"/>
</dbReference>
<dbReference type="OMA" id="HEMSHTH"/>
<feature type="transmembrane region" description="Helical" evidence="5">
    <location>
        <begin position="317"/>
        <end position="336"/>
    </location>
</feature>
<evidence type="ECO:0000256" key="6">
    <source>
        <dbReference type="SAM" id="SignalP"/>
    </source>
</evidence>
<dbReference type="PaxDb" id="55529-EKX35824"/>
<name>L1IIU2_GUITC</name>
<keyword evidence="4 5" id="KW-0472">Membrane</keyword>
<dbReference type="Pfam" id="PF02535">
    <property type="entry name" value="Zip"/>
    <property type="match status" value="1"/>
</dbReference>
<dbReference type="RefSeq" id="XP_005822804.1">
    <property type="nucleotide sequence ID" value="XM_005822747.1"/>
</dbReference>
<dbReference type="PANTHER" id="PTHR11040">
    <property type="entry name" value="ZINC/IRON TRANSPORTER"/>
    <property type="match status" value="1"/>
</dbReference>
<keyword evidence="6" id="KW-0732">Signal</keyword>
<evidence type="ECO:0000313" key="8">
    <source>
        <dbReference type="EnsemblProtists" id="EKX35824"/>
    </source>
</evidence>
<sequence length="341" mass="37528">MSKFSLFLLTFQLLLCYALGDHDHDHDHDDHDDHDHDHDDHHVYSLSTKRYSSQDREESLDFAFLLLAIITIAAIKIGFGLAPRYFRGDPRILSLANSFSAGVFLACGIAHLLPEAVHEFSSLHLLQDLLSPEKGAFICCGIGFLLTLLLEKVLMKRPPSKDQADDEEMTLQGEDESKVKAHVHSHSFDPELPLLPLILTVVLSFHSFVSGLALGVQSDAHKAFLLWLAIVLHKWVEAFSLGVSFVRAGTSLSSTMRFLCAFAASSLLGIVVGWTLHKSAPKSSTRAMTAILDGMASGTFVYIAAVDLIVEEMSVAYNVTAKFFSIVGGFFTFVILSSHSH</sequence>
<dbReference type="OrthoDB" id="448280at2759"/>
<dbReference type="KEGG" id="gtt:GUITHDRAFT_117974"/>
<feature type="chain" id="PRO_5008770106" evidence="6">
    <location>
        <begin position="21"/>
        <end position="341"/>
    </location>
</feature>
<evidence type="ECO:0000256" key="5">
    <source>
        <dbReference type="SAM" id="Phobius"/>
    </source>
</evidence>
<evidence type="ECO:0000256" key="1">
    <source>
        <dbReference type="ARBA" id="ARBA00004141"/>
    </source>
</evidence>
<feature type="transmembrane region" description="Helical" evidence="5">
    <location>
        <begin position="134"/>
        <end position="154"/>
    </location>
</feature>
<dbReference type="STRING" id="905079.L1IIU2"/>
<feature type="transmembrane region" description="Helical" evidence="5">
    <location>
        <begin position="94"/>
        <end position="114"/>
    </location>
</feature>
<evidence type="ECO:0000313" key="9">
    <source>
        <dbReference type="Proteomes" id="UP000011087"/>
    </source>
</evidence>
<dbReference type="Proteomes" id="UP000011087">
    <property type="component" value="Unassembled WGS sequence"/>
</dbReference>
<feature type="transmembrane region" description="Helical" evidence="5">
    <location>
        <begin position="288"/>
        <end position="310"/>
    </location>
</feature>
<gene>
    <name evidence="7" type="ORF">GUITHDRAFT_117974</name>
</gene>
<comment type="subcellular location">
    <subcellularLocation>
        <location evidence="1">Membrane</location>
        <topology evidence="1">Multi-pass membrane protein</topology>
    </subcellularLocation>
</comment>
<feature type="signal peptide" evidence="6">
    <location>
        <begin position="1"/>
        <end position="20"/>
    </location>
</feature>
<reference evidence="9" key="2">
    <citation type="submission" date="2012-11" db="EMBL/GenBank/DDBJ databases">
        <authorList>
            <person name="Kuo A."/>
            <person name="Curtis B.A."/>
            <person name="Tanifuji G."/>
            <person name="Burki F."/>
            <person name="Gruber A."/>
            <person name="Irimia M."/>
            <person name="Maruyama S."/>
            <person name="Arias M.C."/>
            <person name="Ball S.G."/>
            <person name="Gile G.H."/>
            <person name="Hirakawa Y."/>
            <person name="Hopkins J.F."/>
            <person name="Rensing S.A."/>
            <person name="Schmutz J."/>
            <person name="Symeonidi A."/>
            <person name="Elias M."/>
            <person name="Eveleigh R.J."/>
            <person name="Herman E.K."/>
            <person name="Klute M.J."/>
            <person name="Nakayama T."/>
            <person name="Obornik M."/>
            <person name="Reyes-Prieto A."/>
            <person name="Armbrust E.V."/>
            <person name="Aves S.J."/>
            <person name="Beiko R.G."/>
            <person name="Coutinho P."/>
            <person name="Dacks J.B."/>
            <person name="Durnford D.G."/>
            <person name="Fast N.M."/>
            <person name="Green B.R."/>
            <person name="Grisdale C."/>
            <person name="Hempe F."/>
            <person name="Henrissat B."/>
            <person name="Hoppner M.P."/>
            <person name="Ishida K.-I."/>
            <person name="Kim E."/>
            <person name="Koreny L."/>
            <person name="Kroth P.G."/>
            <person name="Liu Y."/>
            <person name="Malik S.-B."/>
            <person name="Maier U.G."/>
            <person name="McRose D."/>
            <person name="Mock T."/>
            <person name="Neilson J.A."/>
            <person name="Onodera N.T."/>
            <person name="Poole A.M."/>
            <person name="Pritham E.J."/>
            <person name="Richards T.A."/>
            <person name="Rocap G."/>
            <person name="Roy S.W."/>
            <person name="Sarai C."/>
            <person name="Schaack S."/>
            <person name="Shirato S."/>
            <person name="Slamovits C.H."/>
            <person name="Spencer D.F."/>
            <person name="Suzuki S."/>
            <person name="Worden A.Z."/>
            <person name="Zauner S."/>
            <person name="Barry K."/>
            <person name="Bell C."/>
            <person name="Bharti A.K."/>
            <person name="Crow J.A."/>
            <person name="Grimwood J."/>
            <person name="Kramer R."/>
            <person name="Lindquist E."/>
            <person name="Lucas S."/>
            <person name="Salamov A."/>
            <person name="McFadden G.I."/>
            <person name="Lane C.E."/>
            <person name="Keeling P.J."/>
            <person name="Gray M.W."/>
            <person name="Grigoriev I.V."/>
            <person name="Archibald J.M."/>
        </authorList>
    </citation>
    <scope>NUCLEOTIDE SEQUENCE</scope>
    <source>
        <strain evidence="9">CCMP2712</strain>
    </source>
</reference>
<reference evidence="7 9" key="1">
    <citation type="journal article" date="2012" name="Nature">
        <title>Algal genomes reveal evolutionary mosaicism and the fate of nucleomorphs.</title>
        <authorList>
            <consortium name="DOE Joint Genome Institute"/>
            <person name="Curtis B.A."/>
            <person name="Tanifuji G."/>
            <person name="Burki F."/>
            <person name="Gruber A."/>
            <person name="Irimia M."/>
            <person name="Maruyama S."/>
            <person name="Arias M.C."/>
            <person name="Ball S.G."/>
            <person name="Gile G.H."/>
            <person name="Hirakawa Y."/>
            <person name="Hopkins J.F."/>
            <person name="Kuo A."/>
            <person name="Rensing S.A."/>
            <person name="Schmutz J."/>
            <person name="Symeonidi A."/>
            <person name="Elias M."/>
            <person name="Eveleigh R.J."/>
            <person name="Herman E.K."/>
            <person name="Klute M.J."/>
            <person name="Nakayama T."/>
            <person name="Obornik M."/>
            <person name="Reyes-Prieto A."/>
            <person name="Armbrust E.V."/>
            <person name="Aves S.J."/>
            <person name="Beiko R.G."/>
            <person name="Coutinho P."/>
            <person name="Dacks J.B."/>
            <person name="Durnford D.G."/>
            <person name="Fast N.M."/>
            <person name="Green B.R."/>
            <person name="Grisdale C.J."/>
            <person name="Hempel F."/>
            <person name="Henrissat B."/>
            <person name="Hoppner M.P."/>
            <person name="Ishida K."/>
            <person name="Kim E."/>
            <person name="Koreny L."/>
            <person name="Kroth P.G."/>
            <person name="Liu Y."/>
            <person name="Malik S.B."/>
            <person name="Maier U.G."/>
            <person name="McRose D."/>
            <person name="Mock T."/>
            <person name="Neilson J.A."/>
            <person name="Onodera N.T."/>
            <person name="Poole A.M."/>
            <person name="Pritham E.J."/>
            <person name="Richards T.A."/>
            <person name="Rocap G."/>
            <person name="Roy S.W."/>
            <person name="Sarai C."/>
            <person name="Schaack S."/>
            <person name="Shirato S."/>
            <person name="Slamovits C.H."/>
            <person name="Spencer D.F."/>
            <person name="Suzuki S."/>
            <person name="Worden A.Z."/>
            <person name="Zauner S."/>
            <person name="Barry K."/>
            <person name="Bell C."/>
            <person name="Bharti A.K."/>
            <person name="Crow J.A."/>
            <person name="Grimwood J."/>
            <person name="Kramer R."/>
            <person name="Lindquist E."/>
            <person name="Lucas S."/>
            <person name="Salamov A."/>
            <person name="McFadden G.I."/>
            <person name="Lane C.E."/>
            <person name="Keeling P.J."/>
            <person name="Gray M.W."/>
            <person name="Grigoriev I.V."/>
            <person name="Archibald J.M."/>
        </authorList>
    </citation>
    <scope>NUCLEOTIDE SEQUENCE</scope>
    <source>
        <strain evidence="7 9">CCMP2712</strain>
    </source>
</reference>
<feature type="transmembrane region" description="Helical" evidence="5">
    <location>
        <begin position="62"/>
        <end position="82"/>
    </location>
</feature>
<dbReference type="EMBL" id="JH993083">
    <property type="protein sequence ID" value="EKX35824.1"/>
    <property type="molecule type" value="Genomic_DNA"/>
</dbReference>
<evidence type="ECO:0000256" key="4">
    <source>
        <dbReference type="ARBA" id="ARBA00023136"/>
    </source>
</evidence>
<dbReference type="GO" id="GO:0016020">
    <property type="term" value="C:membrane"/>
    <property type="evidence" value="ECO:0007669"/>
    <property type="project" value="UniProtKB-SubCell"/>
</dbReference>
<proteinExistence type="predicted"/>
<dbReference type="AlphaFoldDB" id="L1IIU2"/>